<name>A0ABD5DI59_ACIBA</name>
<feature type="non-terminal residue" evidence="1">
    <location>
        <position position="82"/>
    </location>
</feature>
<gene>
    <name evidence="1" type="ORF">FPK87_26635</name>
</gene>
<feature type="non-terminal residue" evidence="1">
    <location>
        <position position="1"/>
    </location>
</feature>
<proteinExistence type="predicted"/>
<evidence type="ECO:0000313" key="1">
    <source>
        <dbReference type="EMBL" id="MDR8264001.1"/>
    </source>
</evidence>
<reference evidence="1" key="1">
    <citation type="submission" date="2019-07" db="EMBL/GenBank/DDBJ databases">
        <title>Biological characteristics of mucoid Acinetobacter baumannii from a general hospital in China.</title>
        <authorList>
            <person name="Hua X."/>
            <person name="Yu Y."/>
        </authorList>
    </citation>
    <scope>NUCLEOTIDE SEQUENCE [LARGE SCALE GENOMIC DNA]</scope>
    <source>
        <strain evidence="1">N41</strain>
    </source>
</reference>
<comment type="caution">
    <text evidence="1">The sequence shown here is derived from an EMBL/GenBank/DDBJ whole genome shotgun (WGS) entry which is preliminary data.</text>
</comment>
<accession>A0ABD5DI59</accession>
<sequence>LQYGLPVVVPNIGAFGERLIGRKFSRIINWDISFQRMSELWRQAIADFDGFFQQQNVDPMPDVSSETRVDHFYQDYYIRDSW</sequence>
<dbReference type="AlphaFoldDB" id="A0ABD5DI59"/>
<dbReference type="EMBL" id="VMBB01001331">
    <property type="protein sequence ID" value="MDR8264001.1"/>
    <property type="molecule type" value="Genomic_DNA"/>
</dbReference>
<organism evidence="1">
    <name type="scientific">Acinetobacter baumannii</name>
    <dbReference type="NCBI Taxonomy" id="470"/>
    <lineage>
        <taxon>Bacteria</taxon>
        <taxon>Pseudomonadati</taxon>
        <taxon>Pseudomonadota</taxon>
        <taxon>Gammaproteobacteria</taxon>
        <taxon>Moraxellales</taxon>
        <taxon>Moraxellaceae</taxon>
        <taxon>Acinetobacter</taxon>
        <taxon>Acinetobacter calcoaceticus/baumannii complex</taxon>
    </lineage>
</organism>
<protein>
    <submittedName>
        <fullName evidence="1">Uncharacterized protein</fullName>
    </submittedName>
</protein>